<dbReference type="CDD" id="cd00761">
    <property type="entry name" value="Glyco_tranf_GTA_type"/>
    <property type="match status" value="1"/>
</dbReference>
<dbReference type="SUPFAM" id="SSF53448">
    <property type="entry name" value="Nucleotide-diphospho-sugar transferases"/>
    <property type="match status" value="1"/>
</dbReference>
<evidence type="ECO:0000313" key="2">
    <source>
        <dbReference type="EMBL" id="RNI32180.1"/>
    </source>
</evidence>
<accession>A0A3M9N300</accession>
<dbReference type="PANTHER" id="PTHR22916:SF3">
    <property type="entry name" value="UDP-GLCNAC:BETAGAL BETA-1,3-N-ACETYLGLUCOSAMINYLTRANSFERASE-LIKE PROTEIN 1"/>
    <property type="match status" value="1"/>
</dbReference>
<feature type="domain" description="Glycosyltransferase 2-like" evidence="1">
    <location>
        <begin position="8"/>
        <end position="114"/>
    </location>
</feature>
<dbReference type="RefSeq" id="WP_123122596.1">
    <property type="nucleotide sequence ID" value="NZ_RJJR01000026.1"/>
</dbReference>
<dbReference type="OrthoDB" id="9815829at2"/>
<organism evidence="2 3">
    <name type="scientific">Hanamia caeni</name>
    <dbReference type="NCBI Taxonomy" id="2294116"/>
    <lineage>
        <taxon>Bacteria</taxon>
        <taxon>Pseudomonadati</taxon>
        <taxon>Bacteroidota</taxon>
        <taxon>Chitinophagia</taxon>
        <taxon>Chitinophagales</taxon>
        <taxon>Chitinophagaceae</taxon>
        <taxon>Hanamia</taxon>
    </lineage>
</organism>
<keyword evidence="3" id="KW-1185">Reference proteome</keyword>
<dbReference type="PANTHER" id="PTHR22916">
    <property type="entry name" value="GLYCOSYLTRANSFERASE"/>
    <property type="match status" value="1"/>
</dbReference>
<sequence length="286" mass="33538">MNNRPLVSILMTAFNRQQFIAEAIESVMACTYPNWELIIVDDCSKDNTVAIAKNYEEKDSRINVHINEKNLGDYPNRNKAAGYAKGKYLVWVDSDDTMMKNVLELWIEEMERYQIKFGIFSKSCVGRSQVFSSEQIIKNHFNVRPALNFGPGATITARDFFWELRGFPTKYGAANDMYQHLKIASQTPVLIFSDYLINYRIHDNQELNDKYSYIFHNYNYLKDALKELPLPLNKNQINFLSKKNKRRFVVNIVRYWAKTKDHKKSFAAIQKARFTFFDFLSGVFHI</sequence>
<proteinExistence type="predicted"/>
<evidence type="ECO:0000259" key="1">
    <source>
        <dbReference type="Pfam" id="PF00535"/>
    </source>
</evidence>
<dbReference type="EMBL" id="RJJR01000026">
    <property type="protein sequence ID" value="RNI32180.1"/>
    <property type="molecule type" value="Genomic_DNA"/>
</dbReference>
<dbReference type="InterPro" id="IPR029044">
    <property type="entry name" value="Nucleotide-diphossugar_trans"/>
</dbReference>
<evidence type="ECO:0000313" key="3">
    <source>
        <dbReference type="Proteomes" id="UP000267223"/>
    </source>
</evidence>
<dbReference type="Gene3D" id="3.90.550.10">
    <property type="entry name" value="Spore Coat Polysaccharide Biosynthesis Protein SpsA, Chain A"/>
    <property type="match status" value="1"/>
</dbReference>
<dbReference type="InterPro" id="IPR001173">
    <property type="entry name" value="Glyco_trans_2-like"/>
</dbReference>
<dbReference type="GO" id="GO:0016758">
    <property type="term" value="F:hexosyltransferase activity"/>
    <property type="evidence" value="ECO:0007669"/>
    <property type="project" value="UniProtKB-ARBA"/>
</dbReference>
<dbReference type="Proteomes" id="UP000267223">
    <property type="component" value="Unassembled WGS sequence"/>
</dbReference>
<comment type="caution">
    <text evidence="2">The sequence shown here is derived from an EMBL/GenBank/DDBJ whole genome shotgun (WGS) entry which is preliminary data.</text>
</comment>
<dbReference type="Pfam" id="PF00535">
    <property type="entry name" value="Glycos_transf_2"/>
    <property type="match status" value="1"/>
</dbReference>
<name>A0A3M9N300_9BACT</name>
<keyword evidence="2" id="KW-0808">Transferase</keyword>
<reference evidence="2 3" key="1">
    <citation type="submission" date="2018-11" db="EMBL/GenBank/DDBJ databases">
        <title>Draft genome sequence of Ferruginibacter sp. BO-59.</title>
        <authorList>
            <person name="Im W.T."/>
        </authorList>
    </citation>
    <scope>NUCLEOTIDE SEQUENCE [LARGE SCALE GENOMIC DNA]</scope>
    <source>
        <strain evidence="2 3">BO-59</strain>
    </source>
</reference>
<gene>
    <name evidence="2" type="ORF">EFY79_20315</name>
</gene>
<dbReference type="AlphaFoldDB" id="A0A3M9N300"/>
<protein>
    <submittedName>
        <fullName evidence="2">Glycosyltransferase family 2 protein</fullName>
    </submittedName>
</protein>